<name>A0A0E3WHT1_9BACL</name>
<dbReference type="RefSeq" id="WP_020428668.1">
    <property type="nucleotide sequence ID" value="NZ_AGBD01000702.1"/>
</dbReference>
<protein>
    <submittedName>
        <fullName evidence="1">Uncharacterized protein</fullName>
    </submittedName>
</protein>
<accession>A0A0E3WHT1</accession>
<gene>
    <name evidence="1" type="ORF">PRIO_3425</name>
</gene>
<organism evidence="1 2">
    <name type="scientific">Paenibacillus riograndensis SBR5</name>
    <dbReference type="NCBI Taxonomy" id="1073571"/>
    <lineage>
        <taxon>Bacteria</taxon>
        <taxon>Bacillati</taxon>
        <taxon>Bacillota</taxon>
        <taxon>Bacilli</taxon>
        <taxon>Bacillales</taxon>
        <taxon>Paenibacillaceae</taxon>
        <taxon>Paenibacillus</taxon>
        <taxon>Paenibacillus sonchi group</taxon>
    </lineage>
</organism>
<dbReference type="AlphaFoldDB" id="A0A0E3WHT1"/>
<evidence type="ECO:0000313" key="1">
    <source>
        <dbReference type="EMBL" id="CQR55828.1"/>
    </source>
</evidence>
<sequence length="91" mass="10099">MRGNNGELTYSLTGEDGGAGQYYRDVALFTNEVLMKLHEDPSIAKFGRYIALREPEAWNPDIYALECLPAGFFHRCTGIEAGAAGRTEPWT</sequence>
<dbReference type="HOGENOM" id="CLU_2424192_0_0_9"/>
<dbReference type="EMBL" id="LN831776">
    <property type="protein sequence ID" value="CQR55828.1"/>
    <property type="molecule type" value="Genomic_DNA"/>
</dbReference>
<evidence type="ECO:0000313" key="2">
    <source>
        <dbReference type="Proteomes" id="UP000033163"/>
    </source>
</evidence>
<reference evidence="2" key="1">
    <citation type="submission" date="2015-03" db="EMBL/GenBank/DDBJ databases">
        <authorList>
            <person name="Wibberg D."/>
        </authorList>
    </citation>
    <scope>NUCLEOTIDE SEQUENCE [LARGE SCALE GENOMIC DNA]</scope>
</reference>
<dbReference type="KEGG" id="pri:PRIO_3425"/>
<proteinExistence type="predicted"/>
<dbReference type="Proteomes" id="UP000033163">
    <property type="component" value="Chromosome I"/>
</dbReference>
<dbReference type="PATRIC" id="fig|1073571.4.peg.3656"/>